<dbReference type="Pfam" id="PF14009">
    <property type="entry name" value="PADRE"/>
    <property type="match status" value="1"/>
</dbReference>
<dbReference type="PANTHER" id="PTHR33413:SF1">
    <property type="entry name" value="EXPRESSED PROTEIN"/>
    <property type="match status" value="1"/>
</dbReference>
<reference evidence="2 4" key="1">
    <citation type="journal article" date="2017" name="Nature">
        <title>The sunflower genome provides insights into oil metabolism, flowering and Asterid evolution.</title>
        <authorList>
            <person name="Badouin H."/>
            <person name="Gouzy J."/>
            <person name="Grassa C.J."/>
            <person name="Murat F."/>
            <person name="Staton S.E."/>
            <person name="Cottret L."/>
            <person name="Lelandais-Briere C."/>
            <person name="Owens G.L."/>
            <person name="Carrere S."/>
            <person name="Mayjonade B."/>
            <person name="Legrand L."/>
            <person name="Gill N."/>
            <person name="Kane N.C."/>
            <person name="Bowers J.E."/>
            <person name="Hubner S."/>
            <person name="Bellec A."/>
            <person name="Berard A."/>
            <person name="Berges H."/>
            <person name="Blanchet N."/>
            <person name="Boniface M.C."/>
            <person name="Brunel D."/>
            <person name="Catrice O."/>
            <person name="Chaidir N."/>
            <person name="Claudel C."/>
            <person name="Donnadieu C."/>
            <person name="Faraut T."/>
            <person name="Fievet G."/>
            <person name="Helmstetter N."/>
            <person name="King M."/>
            <person name="Knapp S.J."/>
            <person name="Lai Z."/>
            <person name="Le Paslier M.C."/>
            <person name="Lippi Y."/>
            <person name="Lorenzon L."/>
            <person name="Mandel J.R."/>
            <person name="Marage G."/>
            <person name="Marchand G."/>
            <person name="Marquand E."/>
            <person name="Bret-Mestries E."/>
            <person name="Morien E."/>
            <person name="Nambeesan S."/>
            <person name="Nguyen T."/>
            <person name="Pegot-Espagnet P."/>
            <person name="Pouilly N."/>
            <person name="Raftis F."/>
            <person name="Sallet E."/>
            <person name="Schiex T."/>
            <person name="Thomas J."/>
            <person name="Vandecasteele C."/>
            <person name="Vares D."/>
            <person name="Vear F."/>
            <person name="Vautrin S."/>
            <person name="Crespi M."/>
            <person name="Mangin B."/>
            <person name="Burke J.M."/>
            <person name="Salse J."/>
            <person name="Munos S."/>
            <person name="Vincourt P."/>
            <person name="Rieseberg L.H."/>
            <person name="Langlade N.B."/>
        </authorList>
    </citation>
    <scope>NUCLEOTIDE SEQUENCE [LARGE SCALE GENOMIC DNA]</scope>
    <source>
        <strain evidence="4">cv. SF193</strain>
        <tissue evidence="2">Leaves</tissue>
    </source>
</reference>
<gene>
    <name evidence="3" type="ORF">HannXRQ_Chr14g0445321</name>
    <name evidence="2" type="ORF">HanXRQr2_Chr14g0650441</name>
</gene>
<reference evidence="3" key="2">
    <citation type="submission" date="2017-02" db="EMBL/GenBank/DDBJ databases">
        <title>Sunflower complete genome.</title>
        <authorList>
            <person name="Langlade N."/>
            <person name="Munos S."/>
        </authorList>
    </citation>
    <scope>NUCLEOTIDE SEQUENCE [LARGE SCALE GENOMIC DNA]</scope>
    <source>
        <tissue evidence="3">Leaves</tissue>
    </source>
</reference>
<dbReference type="Gramene" id="mRNA:HanXRQr2_Chr14g0650441">
    <property type="protein sequence ID" value="mRNA:HanXRQr2_Chr14g0650441"/>
    <property type="gene ID" value="HanXRQr2_Chr14g0650441"/>
</dbReference>
<dbReference type="PANTHER" id="PTHR33413">
    <property type="entry name" value="EXPRESSED PROTEIN"/>
    <property type="match status" value="1"/>
</dbReference>
<name>A0A251SHU6_HELAN</name>
<evidence type="ECO:0000313" key="3">
    <source>
        <dbReference type="EMBL" id="OTF98414.1"/>
    </source>
</evidence>
<feature type="compositionally biased region" description="Basic residues" evidence="1">
    <location>
        <begin position="142"/>
        <end position="152"/>
    </location>
</feature>
<keyword evidence="4" id="KW-1185">Reference proteome</keyword>
<dbReference type="OrthoDB" id="747498at2759"/>
<dbReference type="STRING" id="4232.A0A251SHU6"/>
<accession>A0A251SHU6</accession>
<reference evidence="2" key="3">
    <citation type="submission" date="2020-06" db="EMBL/GenBank/DDBJ databases">
        <title>Helianthus annuus Genome sequencing and assembly Release 2.</title>
        <authorList>
            <person name="Gouzy J."/>
            <person name="Langlade N."/>
            <person name="Munos S."/>
        </authorList>
    </citation>
    <scope>NUCLEOTIDE SEQUENCE</scope>
    <source>
        <tissue evidence="2">Leaves</tissue>
    </source>
</reference>
<organism evidence="3 4">
    <name type="scientific">Helianthus annuus</name>
    <name type="common">Common sunflower</name>
    <dbReference type="NCBI Taxonomy" id="4232"/>
    <lineage>
        <taxon>Eukaryota</taxon>
        <taxon>Viridiplantae</taxon>
        <taxon>Streptophyta</taxon>
        <taxon>Embryophyta</taxon>
        <taxon>Tracheophyta</taxon>
        <taxon>Spermatophyta</taxon>
        <taxon>Magnoliopsida</taxon>
        <taxon>eudicotyledons</taxon>
        <taxon>Gunneridae</taxon>
        <taxon>Pentapetalae</taxon>
        <taxon>asterids</taxon>
        <taxon>campanulids</taxon>
        <taxon>Asterales</taxon>
        <taxon>Asteraceae</taxon>
        <taxon>Asteroideae</taxon>
        <taxon>Heliantheae alliance</taxon>
        <taxon>Heliantheae</taxon>
        <taxon>Helianthus</taxon>
    </lineage>
</organism>
<feature type="region of interest" description="Disordered" evidence="1">
    <location>
        <begin position="119"/>
        <end position="165"/>
    </location>
</feature>
<evidence type="ECO:0000313" key="4">
    <source>
        <dbReference type="Proteomes" id="UP000215914"/>
    </source>
</evidence>
<proteinExistence type="predicted"/>
<dbReference type="OMA" id="KIQRIYW"/>
<dbReference type="AlphaFoldDB" id="A0A251SHU6"/>
<dbReference type="InterPro" id="IPR025322">
    <property type="entry name" value="PADRE_dom"/>
</dbReference>
<sequence length="165" mass="18282">MGNCQAAEAETVVIMLPGNKIERIYRSVSVGHVMNSHPGHYVAVFVAAHGERYENGLPVKRLKLLRPDDLLLVGKVYRLIRFEDILKEFAAKKCVKLGKLLKERGVMVLETKGLASAPMKEPNASALKSKKGGNNRSGAGGRNRKHHVHQHQWKPALKSISENES</sequence>
<dbReference type="EMBL" id="MNCJ02000329">
    <property type="protein sequence ID" value="KAF5769623.1"/>
    <property type="molecule type" value="Genomic_DNA"/>
</dbReference>
<protein>
    <submittedName>
        <fullName evidence="3">Uncharacterized protein</fullName>
    </submittedName>
</protein>
<evidence type="ECO:0000313" key="2">
    <source>
        <dbReference type="EMBL" id="KAF5769623.1"/>
    </source>
</evidence>
<dbReference type="Proteomes" id="UP000215914">
    <property type="component" value="Chromosome 14"/>
</dbReference>
<evidence type="ECO:0000256" key="1">
    <source>
        <dbReference type="SAM" id="MobiDB-lite"/>
    </source>
</evidence>
<dbReference type="InParanoid" id="A0A251SHU6"/>
<dbReference type="EMBL" id="CM007903">
    <property type="protein sequence ID" value="OTF98414.1"/>
    <property type="molecule type" value="Genomic_DNA"/>
</dbReference>
<dbReference type="FunCoup" id="A0A251SHU6">
    <property type="interactions" value="1022"/>
</dbReference>